<dbReference type="AlphaFoldDB" id="A0A5P2G631"/>
<dbReference type="InterPro" id="IPR029044">
    <property type="entry name" value="Nucleotide-diphossugar_trans"/>
</dbReference>
<sequence length="580" mass="68539">MIFLTAQPDEFYFTWQLEIQIYNFNLLGIIPENIHILIGYNPKIGISHYFEDIINKHQDKAKFFLYPDTRNKHSYAPSIRPHIIKKHIIANPWLQNECIFYHDADIIFRELPDFEKLQNDNLWYLSDTRDYTDSKYIKQNAGESTFKAMCNIVGIKPEIVSDQDKNCGGAQYLLKKTSPFFWEKVENDSEDLYELMNDHNDRQAELFNEKFGTKRWEFIGVQSWCADMWAVFWNGLLQGREIRIHPELDFVMAKSPIEKWYTCKILHYSGEDINAPGLVFRKQNYIHFPPYYDLKLEQGDYTKTSSFPLVNLIKQYRNYLNEKRIDLMDVTFLIIVRIDSESRLSNLYAIINYINKFFKTNILIGESDTDSKVDTSILPKCCKHLFFFDNNKLLHRTHVSNILIKKANSKIIAIYDCDVVFPIDQIVESVKNIRHNKADMVCPYSGNFIGVSNLFKTMFIKLLDPDLLVLSKAKHSVVSRRSYGGAAFLNKEKYIRAGMENEFFTSWGPEDIERPKRLKNLGYKIVRTRGDLYHLPHDRKHNSGYPHKDFYILFMEEYLKICNLSKTKLMKYIKTWPWTI</sequence>
<dbReference type="RefSeq" id="WP_131332038.1">
    <property type="nucleotide sequence ID" value="NZ_CP044017.1"/>
</dbReference>
<dbReference type="Pfam" id="PF02709">
    <property type="entry name" value="Glyco_transf_7C"/>
    <property type="match status" value="1"/>
</dbReference>
<dbReference type="SUPFAM" id="SSF53448">
    <property type="entry name" value="Nucleotide-diphospho-sugar transferases"/>
    <property type="match status" value="1"/>
</dbReference>
<keyword evidence="3" id="KW-0614">Plasmid</keyword>
<keyword evidence="1" id="KW-0808">Transferase</keyword>
<dbReference type="Proteomes" id="UP000292424">
    <property type="component" value="Plasmid pB3-10"/>
</dbReference>
<dbReference type="GO" id="GO:0016740">
    <property type="term" value="F:transferase activity"/>
    <property type="evidence" value="ECO:0007669"/>
    <property type="project" value="UniProtKB-KW"/>
</dbReference>
<feature type="domain" description="Galactosyltransferase C-terminal" evidence="2">
    <location>
        <begin position="472"/>
        <end position="537"/>
    </location>
</feature>
<keyword evidence="4" id="KW-1185">Reference proteome</keyword>
<evidence type="ECO:0000259" key="2">
    <source>
        <dbReference type="Pfam" id="PF02709"/>
    </source>
</evidence>
<protein>
    <recommendedName>
        <fullName evidence="2">Galactosyltransferase C-terminal domain-containing protein</fullName>
    </recommendedName>
</protein>
<evidence type="ECO:0000313" key="3">
    <source>
        <dbReference type="EMBL" id="QES91045.1"/>
    </source>
</evidence>
<proteinExistence type="predicted"/>
<accession>A0A5P2G631</accession>
<dbReference type="EMBL" id="CP044017">
    <property type="protein sequence ID" value="QES91045.1"/>
    <property type="molecule type" value="Genomic_DNA"/>
</dbReference>
<reference evidence="3 4" key="1">
    <citation type="submission" date="2019-09" db="EMBL/GenBank/DDBJ databases">
        <title>Complete genome sequence of Arachidicoccus sp. B3-10 isolated from apple orchard soil.</title>
        <authorList>
            <person name="Kim H.S."/>
            <person name="Han K.-I."/>
            <person name="Suh M.K."/>
            <person name="Lee K.C."/>
            <person name="Eom M.K."/>
            <person name="Kim J.-S."/>
            <person name="Kang S.W."/>
            <person name="Sin Y."/>
            <person name="Lee J.-S."/>
        </authorList>
    </citation>
    <scope>NUCLEOTIDE SEQUENCE [LARGE SCALE GENOMIC DNA]</scope>
    <source>
        <strain evidence="3 4">B3-10</strain>
        <plasmid evidence="4">pb3-10</plasmid>
    </source>
</reference>
<organism evidence="3 4">
    <name type="scientific">Rhizosphaericola mali</name>
    <dbReference type="NCBI Taxonomy" id="2545455"/>
    <lineage>
        <taxon>Bacteria</taxon>
        <taxon>Pseudomonadati</taxon>
        <taxon>Bacteroidota</taxon>
        <taxon>Chitinophagia</taxon>
        <taxon>Chitinophagales</taxon>
        <taxon>Chitinophagaceae</taxon>
        <taxon>Rhizosphaericola</taxon>
    </lineage>
</organism>
<dbReference type="OrthoDB" id="7295299at2"/>
<dbReference type="KEGG" id="arac:E0W69_020235"/>
<geneLocation type="plasmid" evidence="4">
    <name>pb3-10</name>
</geneLocation>
<evidence type="ECO:0000256" key="1">
    <source>
        <dbReference type="ARBA" id="ARBA00022679"/>
    </source>
</evidence>
<dbReference type="InterPro" id="IPR027791">
    <property type="entry name" value="Galactosyl_T_C"/>
</dbReference>
<gene>
    <name evidence="3" type="ORF">E0W69_020235</name>
</gene>
<name>A0A5P2G631_9BACT</name>
<evidence type="ECO:0000313" key="4">
    <source>
        <dbReference type="Proteomes" id="UP000292424"/>
    </source>
</evidence>
<dbReference type="Gene3D" id="3.90.550.10">
    <property type="entry name" value="Spore Coat Polysaccharide Biosynthesis Protein SpsA, Chain A"/>
    <property type="match status" value="1"/>
</dbReference>